<dbReference type="EMBL" id="LLXJ01000978">
    <property type="protein sequence ID" value="PKC04641.1"/>
    <property type="molecule type" value="Genomic_DNA"/>
</dbReference>
<reference evidence="2 3" key="2">
    <citation type="submission" date="2017-09" db="EMBL/GenBank/DDBJ databases">
        <title>Extensive intraspecific genome diversity in a model arbuscular mycorrhizal fungus.</title>
        <authorList>
            <person name="Chen E.C."/>
            <person name="Morin E."/>
            <person name="Beaudet D."/>
            <person name="Noel J."/>
            <person name="Ndikumana S."/>
            <person name="Charron P."/>
            <person name="St-Onge C."/>
            <person name="Giorgi J."/>
            <person name="Grigoriev I.V."/>
            <person name="Roux C."/>
            <person name="Martin F.M."/>
            <person name="Corradi N."/>
        </authorList>
    </citation>
    <scope>NUCLEOTIDE SEQUENCE [LARGE SCALE GENOMIC DNA]</scope>
    <source>
        <strain evidence="2 3">A5</strain>
    </source>
</reference>
<reference evidence="2 3" key="1">
    <citation type="submission" date="2016-04" db="EMBL/GenBank/DDBJ databases">
        <title>Genome analyses suggest a sexual origin of heterokaryosis in a supposedly ancient asexual fungus.</title>
        <authorList>
            <person name="Ropars J."/>
            <person name="Sedzielewska K."/>
            <person name="Noel J."/>
            <person name="Charron P."/>
            <person name="Farinelli L."/>
            <person name="Marton T."/>
            <person name="Kruger M."/>
            <person name="Pelin A."/>
            <person name="Brachmann A."/>
            <person name="Corradi N."/>
        </authorList>
    </citation>
    <scope>NUCLEOTIDE SEQUENCE [LARGE SCALE GENOMIC DNA]</scope>
    <source>
        <strain evidence="2 3">A5</strain>
    </source>
</reference>
<protein>
    <recommendedName>
        <fullName evidence="4">Protein kinase domain-containing protein</fullName>
    </recommendedName>
</protein>
<sequence>MNSNNLNEDFYQTAINYYGIKEILENFGNEKERIGQGSCIVYKTKCESLGGILIAAIKEVNITSDDCKNRTIKTFVNELKIYNRIDNGRIIQFYGISRSKLALNLFFGYCNFVQVAFLILYKLLQTLKKDYII</sequence>
<gene>
    <name evidence="2" type="ORF">RhiirA5_421969</name>
</gene>
<feature type="transmembrane region" description="Helical" evidence="1">
    <location>
        <begin position="101"/>
        <end position="121"/>
    </location>
</feature>
<name>A0A2N0PCT1_9GLOM</name>
<dbReference type="InterPro" id="IPR011009">
    <property type="entry name" value="Kinase-like_dom_sf"/>
</dbReference>
<dbReference type="VEuPathDB" id="FungiDB:RhiirA1_453471"/>
<dbReference type="VEuPathDB" id="FungiDB:FUN_000577"/>
<evidence type="ECO:0000256" key="1">
    <source>
        <dbReference type="SAM" id="Phobius"/>
    </source>
</evidence>
<evidence type="ECO:0008006" key="4">
    <source>
        <dbReference type="Google" id="ProtNLM"/>
    </source>
</evidence>
<keyword evidence="1" id="KW-1133">Transmembrane helix</keyword>
<evidence type="ECO:0000313" key="2">
    <source>
        <dbReference type="EMBL" id="PKC04641.1"/>
    </source>
</evidence>
<organism evidence="2 3">
    <name type="scientific">Rhizophagus irregularis</name>
    <dbReference type="NCBI Taxonomy" id="588596"/>
    <lineage>
        <taxon>Eukaryota</taxon>
        <taxon>Fungi</taxon>
        <taxon>Fungi incertae sedis</taxon>
        <taxon>Mucoromycota</taxon>
        <taxon>Glomeromycotina</taxon>
        <taxon>Glomeromycetes</taxon>
        <taxon>Glomerales</taxon>
        <taxon>Glomeraceae</taxon>
        <taxon>Rhizophagus</taxon>
    </lineage>
</organism>
<dbReference type="SUPFAM" id="SSF56112">
    <property type="entry name" value="Protein kinase-like (PK-like)"/>
    <property type="match status" value="1"/>
</dbReference>
<comment type="caution">
    <text evidence="2">The sequence shown here is derived from an EMBL/GenBank/DDBJ whole genome shotgun (WGS) entry which is preliminary data.</text>
</comment>
<proteinExistence type="predicted"/>
<dbReference type="Gene3D" id="3.30.200.20">
    <property type="entry name" value="Phosphorylase Kinase, domain 1"/>
    <property type="match status" value="1"/>
</dbReference>
<keyword evidence="1" id="KW-0812">Transmembrane</keyword>
<dbReference type="AlphaFoldDB" id="A0A2N0PCT1"/>
<evidence type="ECO:0000313" key="3">
    <source>
        <dbReference type="Proteomes" id="UP000232722"/>
    </source>
</evidence>
<dbReference type="Proteomes" id="UP000232722">
    <property type="component" value="Unassembled WGS sequence"/>
</dbReference>
<accession>A0A2N0PCT1</accession>
<keyword evidence="1" id="KW-0472">Membrane</keyword>